<keyword evidence="2" id="KW-1185">Reference proteome</keyword>
<evidence type="ECO:0000313" key="2">
    <source>
        <dbReference type="Proteomes" id="UP000480178"/>
    </source>
</evidence>
<accession>A0A6C0GSY6</accession>
<evidence type="ECO:0000313" key="1">
    <source>
        <dbReference type="EMBL" id="QHT71259.1"/>
    </source>
</evidence>
<gene>
    <name evidence="1" type="ORF">GXP67_33700</name>
</gene>
<dbReference type="KEGG" id="rhoz:GXP67_33700"/>
<dbReference type="EMBL" id="CP048222">
    <property type="protein sequence ID" value="QHT71259.1"/>
    <property type="molecule type" value="Genomic_DNA"/>
</dbReference>
<reference evidence="1 2" key="1">
    <citation type="submission" date="2020-01" db="EMBL/GenBank/DDBJ databases">
        <authorList>
            <person name="Kim M.K."/>
        </authorList>
    </citation>
    <scope>NUCLEOTIDE SEQUENCE [LARGE SCALE GENOMIC DNA]</scope>
    <source>
        <strain evidence="1 2">172606-1</strain>
    </source>
</reference>
<name>A0A6C0GSY6_9BACT</name>
<dbReference type="RefSeq" id="WP_162447198.1">
    <property type="nucleotide sequence ID" value="NZ_CP048222.1"/>
</dbReference>
<proteinExistence type="predicted"/>
<sequence length="127" mass="14773">MKIIYVFLVIICFGSCNRNNNSKPVHKDLLGFKADFRVESDDKRYDRLELKLGKLQIRYIEDIIYVSTYAEVNACGDFQGNIQIKNDSIMLKYEYISDLACTSVAIEKLTYLIDNPGKSRRKIKFED</sequence>
<organism evidence="1 2">
    <name type="scientific">Rhodocytophaga rosea</name>
    <dbReference type="NCBI Taxonomy" id="2704465"/>
    <lineage>
        <taxon>Bacteria</taxon>
        <taxon>Pseudomonadati</taxon>
        <taxon>Bacteroidota</taxon>
        <taxon>Cytophagia</taxon>
        <taxon>Cytophagales</taxon>
        <taxon>Rhodocytophagaceae</taxon>
        <taxon>Rhodocytophaga</taxon>
    </lineage>
</organism>
<dbReference type="Proteomes" id="UP000480178">
    <property type="component" value="Chromosome"/>
</dbReference>
<dbReference type="AlphaFoldDB" id="A0A6C0GSY6"/>
<protein>
    <submittedName>
        <fullName evidence="1">Uncharacterized protein</fullName>
    </submittedName>
</protein>